<keyword evidence="1" id="KW-0804">Transcription</keyword>
<dbReference type="SUPFAM" id="SSF88659">
    <property type="entry name" value="Sigma3 and sigma4 domains of RNA polymerase sigma factors"/>
    <property type="match status" value="1"/>
</dbReference>
<dbReference type="InterPro" id="IPR000943">
    <property type="entry name" value="RNA_pol_sigma70"/>
</dbReference>
<feature type="region of interest" description="Disordered" evidence="2">
    <location>
        <begin position="1"/>
        <end position="23"/>
    </location>
</feature>
<evidence type="ECO:0000259" key="3">
    <source>
        <dbReference type="PROSITE" id="PS51913"/>
    </source>
</evidence>
<gene>
    <name evidence="4" type="ORF">A3K06_00210</name>
</gene>
<dbReference type="PANTHER" id="PTHR30603">
    <property type="entry name" value="RNA POLYMERASE SIGMA FACTOR RPO"/>
    <property type="match status" value="1"/>
</dbReference>
<sequence>MFLTSDNKTEPNGDPAGQGSGILDTVSYSQQSATLRSFNPQGFVNEYLGVLKPREKQVVLARYGLEDGAEQTLEQIGKKMSLTRERVRQIEKESLHKLESATLAAHLRSAVDLMFQIIEDHGEIMREDSLLDSLLVANNSEVNRRSVLFILQIIPRFNLFEGNEMYRRAWHVAGLDWDMLGRVCDVARKFFEQAGKPQKAETVLGAIRKEGDDFSAMADEVLENYLSLSHAIAKNSFGDWGLTAWPEIRPRDIGDKAYLVLLHHDKPEHYAKIAEMINKQSFDRRTAHKETVHNELIKDERFVLVGRGIYALKKWGYSKGVVADVIASVLREAGSPLSRDEIVSRVMKQRLVKRNTVIVGLSNRKLFLKTEDNKYANV</sequence>
<dbReference type="PROSITE" id="PS00716">
    <property type="entry name" value="SIGMA70_2"/>
    <property type="match status" value="1"/>
</dbReference>
<dbReference type="EMBL" id="MFEG01000014">
    <property type="protein sequence ID" value="OGE76224.1"/>
    <property type="molecule type" value="Genomic_DNA"/>
</dbReference>
<dbReference type="Proteomes" id="UP000176547">
    <property type="component" value="Unassembled WGS sequence"/>
</dbReference>
<proteinExistence type="predicted"/>
<dbReference type="Gene3D" id="1.10.10.1250">
    <property type="entry name" value="RNA polymerase, subunit delta, N-terminal domain"/>
    <property type="match status" value="1"/>
</dbReference>
<protein>
    <recommendedName>
        <fullName evidence="3">HTH HARE-type domain-containing protein</fullName>
    </recommendedName>
</protein>
<reference evidence="4 5" key="1">
    <citation type="journal article" date="2016" name="Nat. Commun.">
        <title>Thousands of microbial genomes shed light on interconnected biogeochemical processes in an aquifer system.</title>
        <authorList>
            <person name="Anantharaman K."/>
            <person name="Brown C.T."/>
            <person name="Hug L.A."/>
            <person name="Sharon I."/>
            <person name="Castelle C.J."/>
            <person name="Probst A.J."/>
            <person name="Thomas B.C."/>
            <person name="Singh A."/>
            <person name="Wilkins M.J."/>
            <person name="Karaoz U."/>
            <person name="Brodie E.L."/>
            <person name="Williams K.H."/>
            <person name="Hubbard S.S."/>
            <person name="Banfield J.F."/>
        </authorList>
    </citation>
    <scope>NUCLEOTIDE SEQUENCE [LARGE SCALE GENOMIC DNA]</scope>
</reference>
<evidence type="ECO:0000313" key="5">
    <source>
        <dbReference type="Proteomes" id="UP000176547"/>
    </source>
</evidence>
<comment type="caution">
    <text evidence="4">The sequence shown here is derived from an EMBL/GenBank/DDBJ whole genome shotgun (WGS) entry which is preliminary data.</text>
</comment>
<dbReference type="InterPro" id="IPR038087">
    <property type="entry name" value="RNAP_delta_N_dom_sf"/>
</dbReference>
<dbReference type="PANTHER" id="PTHR30603:SF47">
    <property type="entry name" value="RNA POLYMERASE SIGMA FACTOR SIGD, CHLOROPLASTIC"/>
    <property type="match status" value="1"/>
</dbReference>
<dbReference type="PRINTS" id="PR00046">
    <property type="entry name" value="SIGMA70FCT"/>
</dbReference>
<organism evidence="4 5">
    <name type="scientific">Candidatus Doudnabacteria bacterium RIFCSPHIGHO2_01_52_17</name>
    <dbReference type="NCBI Taxonomy" id="1817820"/>
    <lineage>
        <taxon>Bacteria</taxon>
        <taxon>Candidatus Doudnaibacteriota</taxon>
    </lineage>
</organism>
<name>A0A1F5NF94_9BACT</name>
<evidence type="ECO:0000313" key="4">
    <source>
        <dbReference type="EMBL" id="OGE76224.1"/>
    </source>
</evidence>
<dbReference type="InterPro" id="IPR050239">
    <property type="entry name" value="Sigma-70_RNA_pol_init_factors"/>
</dbReference>
<dbReference type="CDD" id="cd06171">
    <property type="entry name" value="Sigma70_r4"/>
    <property type="match status" value="1"/>
</dbReference>
<feature type="domain" description="HTH HARE-type" evidence="3">
    <location>
        <begin position="251"/>
        <end position="315"/>
    </location>
</feature>
<evidence type="ECO:0000256" key="2">
    <source>
        <dbReference type="SAM" id="MobiDB-lite"/>
    </source>
</evidence>
<dbReference type="GO" id="GO:0003700">
    <property type="term" value="F:DNA-binding transcription factor activity"/>
    <property type="evidence" value="ECO:0007669"/>
    <property type="project" value="InterPro"/>
</dbReference>
<accession>A0A1F5NF94</accession>
<dbReference type="InterPro" id="IPR007630">
    <property type="entry name" value="RNA_pol_sigma70_r4"/>
</dbReference>
<dbReference type="GO" id="GO:0006352">
    <property type="term" value="P:DNA-templated transcription initiation"/>
    <property type="evidence" value="ECO:0007669"/>
    <property type="project" value="InterPro"/>
</dbReference>
<evidence type="ECO:0000256" key="1">
    <source>
        <dbReference type="ARBA" id="ARBA00023163"/>
    </source>
</evidence>
<dbReference type="AlphaFoldDB" id="A0A1F5NF94"/>
<dbReference type="Gene3D" id="1.10.10.10">
    <property type="entry name" value="Winged helix-like DNA-binding domain superfamily/Winged helix DNA-binding domain"/>
    <property type="match status" value="1"/>
</dbReference>
<dbReference type="PROSITE" id="PS51913">
    <property type="entry name" value="HTH_HARE"/>
    <property type="match status" value="1"/>
</dbReference>
<dbReference type="InterPro" id="IPR013324">
    <property type="entry name" value="RNA_pol_sigma_r3/r4-like"/>
</dbReference>
<dbReference type="InterPro" id="IPR007759">
    <property type="entry name" value="Asxl_HARE-HTH"/>
</dbReference>
<dbReference type="InterPro" id="IPR036388">
    <property type="entry name" value="WH-like_DNA-bd_sf"/>
</dbReference>
<dbReference type="Pfam" id="PF04545">
    <property type="entry name" value="Sigma70_r4"/>
    <property type="match status" value="1"/>
</dbReference>